<evidence type="ECO:0000256" key="5">
    <source>
        <dbReference type="ARBA" id="ARBA00022989"/>
    </source>
</evidence>
<feature type="transmembrane region" description="Helical" evidence="7">
    <location>
        <begin position="46"/>
        <end position="68"/>
    </location>
</feature>
<feature type="transmembrane region" description="Helical" evidence="7">
    <location>
        <begin position="163"/>
        <end position="183"/>
    </location>
</feature>
<dbReference type="InterPro" id="IPR032818">
    <property type="entry name" value="DedA-like"/>
</dbReference>
<keyword evidence="5 7" id="KW-1133">Transmembrane helix</keyword>
<keyword evidence="3 7" id="KW-1003">Cell membrane</keyword>
<feature type="domain" description="VTT" evidence="8">
    <location>
        <begin position="31"/>
        <end position="152"/>
    </location>
</feature>
<evidence type="ECO:0000256" key="6">
    <source>
        <dbReference type="ARBA" id="ARBA00023136"/>
    </source>
</evidence>
<reference evidence="9 10" key="1">
    <citation type="journal article" date="2019" name="Int. J. Syst. Evol. Microbiol.">
        <title>The Global Catalogue of Microorganisms (GCM) 10K type strain sequencing project: providing services to taxonomists for standard genome sequencing and annotation.</title>
        <authorList>
            <consortium name="The Broad Institute Genomics Platform"/>
            <consortium name="The Broad Institute Genome Sequencing Center for Infectious Disease"/>
            <person name="Wu L."/>
            <person name="Ma J."/>
        </authorList>
    </citation>
    <scope>NUCLEOTIDE SEQUENCE [LARGE SCALE GENOMIC DNA]</scope>
    <source>
        <strain evidence="9 10">JCM 15749</strain>
    </source>
</reference>
<protein>
    <submittedName>
        <fullName evidence="9">VTT domain-containing protein</fullName>
    </submittedName>
</protein>
<evidence type="ECO:0000256" key="2">
    <source>
        <dbReference type="ARBA" id="ARBA00010792"/>
    </source>
</evidence>
<evidence type="ECO:0000259" key="8">
    <source>
        <dbReference type="Pfam" id="PF09335"/>
    </source>
</evidence>
<dbReference type="PANTHER" id="PTHR30353">
    <property type="entry name" value="INNER MEMBRANE PROTEIN DEDA-RELATED"/>
    <property type="match status" value="1"/>
</dbReference>
<evidence type="ECO:0000256" key="4">
    <source>
        <dbReference type="ARBA" id="ARBA00022692"/>
    </source>
</evidence>
<evidence type="ECO:0000256" key="7">
    <source>
        <dbReference type="RuleBase" id="RU367016"/>
    </source>
</evidence>
<comment type="caution">
    <text evidence="7">Lacks conserved residue(s) required for the propagation of feature annotation.</text>
</comment>
<gene>
    <name evidence="9" type="ORF">GCM10009821_20740</name>
</gene>
<comment type="subcellular location">
    <subcellularLocation>
        <location evidence="1 7">Cell membrane</location>
        <topology evidence="1 7">Multi-pass membrane protein</topology>
    </subcellularLocation>
</comment>
<keyword evidence="10" id="KW-1185">Reference proteome</keyword>
<dbReference type="InterPro" id="IPR032816">
    <property type="entry name" value="VTT_dom"/>
</dbReference>
<evidence type="ECO:0000256" key="3">
    <source>
        <dbReference type="ARBA" id="ARBA00022475"/>
    </source>
</evidence>
<dbReference type="Proteomes" id="UP001501480">
    <property type="component" value="Unassembled WGS sequence"/>
</dbReference>
<feature type="transmembrane region" description="Helical" evidence="7">
    <location>
        <begin position="133"/>
        <end position="151"/>
    </location>
</feature>
<accession>A0ABN2W0X3</accession>
<keyword evidence="4 7" id="KW-0812">Transmembrane</keyword>
<dbReference type="EMBL" id="BAAAPY010000007">
    <property type="protein sequence ID" value="GAA2080261.1"/>
    <property type="molecule type" value="Genomic_DNA"/>
</dbReference>
<proteinExistence type="inferred from homology"/>
<evidence type="ECO:0000313" key="9">
    <source>
        <dbReference type="EMBL" id="GAA2080261.1"/>
    </source>
</evidence>
<comment type="similarity">
    <text evidence="2 7">Belongs to the DedA family.</text>
</comment>
<dbReference type="PANTHER" id="PTHR30353:SF0">
    <property type="entry name" value="TRANSMEMBRANE PROTEIN"/>
    <property type="match status" value="1"/>
</dbReference>
<comment type="caution">
    <text evidence="9">The sequence shown here is derived from an EMBL/GenBank/DDBJ whole genome shotgun (WGS) entry which is preliminary data.</text>
</comment>
<evidence type="ECO:0000256" key="1">
    <source>
        <dbReference type="ARBA" id="ARBA00004651"/>
    </source>
</evidence>
<sequence>MSEGLGVVGLLALFGFVLLGSTVPVVPTGPAVSAAAVLAGAHWWEVALVVVVGAGGAYGGDLTTFAVLRTAGASLAQRVGWLQRDDPEGALARIRAGIEAREMRTLLVSRLIPGGRVPVLLAASLGGYPWHRFVLAAIASTLLWASTYTAIGLLGDSLFDDPQLAVISAVVGAVLLTVVLQAIQRALRNRA</sequence>
<evidence type="ECO:0000313" key="10">
    <source>
        <dbReference type="Proteomes" id="UP001501480"/>
    </source>
</evidence>
<dbReference type="Pfam" id="PF09335">
    <property type="entry name" value="VTT_dom"/>
    <property type="match status" value="1"/>
</dbReference>
<organism evidence="9 10">
    <name type="scientific">Aeromicrobium halocynthiae</name>
    <dbReference type="NCBI Taxonomy" id="560557"/>
    <lineage>
        <taxon>Bacteria</taxon>
        <taxon>Bacillati</taxon>
        <taxon>Actinomycetota</taxon>
        <taxon>Actinomycetes</taxon>
        <taxon>Propionibacteriales</taxon>
        <taxon>Nocardioidaceae</taxon>
        <taxon>Aeromicrobium</taxon>
    </lineage>
</organism>
<keyword evidence="6 7" id="KW-0472">Membrane</keyword>
<name>A0ABN2W0X3_9ACTN</name>
<dbReference type="RefSeq" id="WP_344327843.1">
    <property type="nucleotide sequence ID" value="NZ_BAAAPY010000007.1"/>
</dbReference>